<dbReference type="SUPFAM" id="SSF55008">
    <property type="entry name" value="HMA, heavy metal-associated domain"/>
    <property type="match status" value="1"/>
</dbReference>
<reference evidence="2 3" key="1">
    <citation type="submission" date="2017-02" db="EMBL/GenBank/DDBJ databases">
        <authorList>
            <person name="Peterson S.W."/>
        </authorList>
    </citation>
    <scope>NUCLEOTIDE SEQUENCE [LARGE SCALE GENOMIC DNA]</scope>
    <source>
        <strain evidence="2 3">ATCC 17233</strain>
    </source>
</reference>
<dbReference type="OrthoDB" id="9813965at2"/>
<dbReference type="PROSITE" id="PS50846">
    <property type="entry name" value="HMA_2"/>
    <property type="match status" value="1"/>
</dbReference>
<dbReference type="EMBL" id="FUXA01000011">
    <property type="protein sequence ID" value="SJZ89113.1"/>
    <property type="molecule type" value="Genomic_DNA"/>
</dbReference>
<sequence>MVKTIVGVEGMMCPMCESHVCDAIRNKINPKKVNASHKKKQVEIISDEEISEELIKEVINPTGYTVTNVESEEYSKKGLFRK</sequence>
<dbReference type="InterPro" id="IPR006121">
    <property type="entry name" value="HMA_dom"/>
</dbReference>
<name>A0A1T4PC32_9FIRM</name>
<evidence type="ECO:0000313" key="2">
    <source>
        <dbReference type="EMBL" id="SJZ89113.1"/>
    </source>
</evidence>
<dbReference type="CDD" id="cd00371">
    <property type="entry name" value="HMA"/>
    <property type="match status" value="1"/>
</dbReference>
<dbReference type="Gene3D" id="3.30.70.100">
    <property type="match status" value="1"/>
</dbReference>
<feature type="domain" description="HMA" evidence="1">
    <location>
        <begin position="2"/>
        <end position="67"/>
    </location>
</feature>
<keyword evidence="3" id="KW-1185">Reference proteome</keyword>
<dbReference type="GO" id="GO:0046872">
    <property type="term" value="F:metal ion binding"/>
    <property type="evidence" value="ECO:0007669"/>
    <property type="project" value="InterPro"/>
</dbReference>
<gene>
    <name evidence="2" type="ORF">SAMN02745110_01938</name>
</gene>
<evidence type="ECO:0000259" key="1">
    <source>
        <dbReference type="PROSITE" id="PS50846"/>
    </source>
</evidence>
<accession>A0A1T4PC32</accession>
<proteinExistence type="predicted"/>
<dbReference type="Proteomes" id="UP000189857">
    <property type="component" value="Unassembled WGS sequence"/>
</dbReference>
<dbReference type="RefSeq" id="WP_078787750.1">
    <property type="nucleotide sequence ID" value="NZ_CACZYW010000001.1"/>
</dbReference>
<dbReference type="AlphaFoldDB" id="A0A1T4PC32"/>
<organism evidence="2 3">
    <name type="scientific">Eubacterium ruminantium</name>
    <dbReference type="NCBI Taxonomy" id="42322"/>
    <lineage>
        <taxon>Bacteria</taxon>
        <taxon>Bacillati</taxon>
        <taxon>Bacillota</taxon>
        <taxon>Clostridia</taxon>
        <taxon>Eubacteriales</taxon>
        <taxon>Eubacteriaceae</taxon>
        <taxon>Eubacterium</taxon>
    </lineage>
</organism>
<evidence type="ECO:0000313" key="3">
    <source>
        <dbReference type="Proteomes" id="UP000189857"/>
    </source>
</evidence>
<protein>
    <submittedName>
        <fullName evidence="2">Copper chaperone CopZ</fullName>
    </submittedName>
</protein>
<dbReference type="InterPro" id="IPR036163">
    <property type="entry name" value="HMA_dom_sf"/>
</dbReference>